<dbReference type="EMBL" id="LXQA011045228">
    <property type="protein sequence ID" value="MCI82507.1"/>
    <property type="molecule type" value="Genomic_DNA"/>
</dbReference>
<reference evidence="2 3" key="1">
    <citation type="journal article" date="2018" name="Front. Plant Sci.">
        <title>Red Clover (Trifolium pratense) and Zigzag Clover (T. medium) - A Picture of Genomic Similarities and Differences.</title>
        <authorList>
            <person name="Dluhosova J."/>
            <person name="Istvanek J."/>
            <person name="Nedelnik J."/>
            <person name="Repkova J."/>
        </authorList>
    </citation>
    <scope>NUCLEOTIDE SEQUENCE [LARGE SCALE GENOMIC DNA]</scope>
    <source>
        <strain evidence="3">cv. 10/8</strain>
        <tissue evidence="2">Leaf</tissue>
    </source>
</reference>
<feature type="non-terminal residue" evidence="2">
    <location>
        <position position="74"/>
    </location>
</feature>
<accession>A0A392V2Y9</accession>
<comment type="caution">
    <text evidence="2">The sequence shown here is derived from an EMBL/GenBank/DDBJ whole genome shotgun (WGS) entry which is preliminary data.</text>
</comment>
<proteinExistence type="predicted"/>
<keyword evidence="1" id="KW-0472">Membrane</keyword>
<dbReference type="AlphaFoldDB" id="A0A392V2Y9"/>
<evidence type="ECO:0000313" key="3">
    <source>
        <dbReference type="Proteomes" id="UP000265520"/>
    </source>
</evidence>
<dbReference type="Proteomes" id="UP000265520">
    <property type="component" value="Unassembled WGS sequence"/>
</dbReference>
<keyword evidence="1" id="KW-0812">Transmembrane</keyword>
<feature type="transmembrane region" description="Helical" evidence="1">
    <location>
        <begin position="18"/>
        <end position="38"/>
    </location>
</feature>
<feature type="non-terminal residue" evidence="2">
    <location>
        <position position="1"/>
    </location>
</feature>
<evidence type="ECO:0000313" key="2">
    <source>
        <dbReference type="EMBL" id="MCI82507.1"/>
    </source>
</evidence>
<name>A0A392V2Y9_9FABA</name>
<organism evidence="2 3">
    <name type="scientific">Trifolium medium</name>
    <dbReference type="NCBI Taxonomy" id="97028"/>
    <lineage>
        <taxon>Eukaryota</taxon>
        <taxon>Viridiplantae</taxon>
        <taxon>Streptophyta</taxon>
        <taxon>Embryophyta</taxon>
        <taxon>Tracheophyta</taxon>
        <taxon>Spermatophyta</taxon>
        <taxon>Magnoliopsida</taxon>
        <taxon>eudicotyledons</taxon>
        <taxon>Gunneridae</taxon>
        <taxon>Pentapetalae</taxon>
        <taxon>rosids</taxon>
        <taxon>fabids</taxon>
        <taxon>Fabales</taxon>
        <taxon>Fabaceae</taxon>
        <taxon>Papilionoideae</taxon>
        <taxon>50 kb inversion clade</taxon>
        <taxon>NPAAA clade</taxon>
        <taxon>Hologalegina</taxon>
        <taxon>IRL clade</taxon>
        <taxon>Trifolieae</taxon>
        <taxon>Trifolium</taxon>
    </lineage>
</organism>
<evidence type="ECO:0000256" key="1">
    <source>
        <dbReference type="SAM" id="Phobius"/>
    </source>
</evidence>
<sequence>SATEILGETLEKRREKGILVIVIVAVVFEDHCCVWIFLSFSAAGSPAAVSFGVVIVVNYESRVDIGLGSGIPVS</sequence>
<keyword evidence="3" id="KW-1185">Reference proteome</keyword>
<keyword evidence="1" id="KW-1133">Transmembrane helix</keyword>
<protein>
    <submittedName>
        <fullName evidence="2">Uncharacterized protein</fullName>
    </submittedName>
</protein>